<evidence type="ECO:0000313" key="4">
    <source>
        <dbReference type="EMBL" id="KAK2575938.1"/>
    </source>
</evidence>
<dbReference type="Gene3D" id="3.40.50.300">
    <property type="entry name" value="P-loop containing nucleotide triphosphate hydrolases"/>
    <property type="match status" value="1"/>
</dbReference>
<keyword evidence="2" id="KW-0808">Transferase</keyword>
<dbReference type="EMBL" id="JAIFRP010004408">
    <property type="protein sequence ID" value="KAK2575938.1"/>
    <property type="molecule type" value="Genomic_DNA"/>
</dbReference>
<keyword evidence="5" id="KW-1185">Reference proteome</keyword>
<name>A0AAD9RA08_9HYME</name>
<reference evidence="4" key="1">
    <citation type="submission" date="2021-08" db="EMBL/GenBank/DDBJ databases">
        <authorList>
            <person name="Misof B."/>
            <person name="Oliver O."/>
            <person name="Podsiadlowski L."/>
            <person name="Donath A."/>
            <person name="Peters R."/>
            <person name="Mayer C."/>
            <person name="Rust J."/>
            <person name="Gunkel S."/>
            <person name="Lesny P."/>
            <person name="Martin S."/>
            <person name="Oeyen J.P."/>
            <person name="Petersen M."/>
            <person name="Panagiotis P."/>
            <person name="Wilbrandt J."/>
            <person name="Tanja T."/>
        </authorList>
    </citation>
    <scope>NUCLEOTIDE SEQUENCE</scope>
    <source>
        <strain evidence="4">GBR_01_08_01A</strain>
        <tissue evidence="4">Thorax + abdomen</tissue>
    </source>
</reference>
<reference evidence="4" key="2">
    <citation type="journal article" date="2023" name="Commun. Biol.">
        <title>Intrasexual cuticular hydrocarbon dimorphism in a wasp sheds light on hydrocarbon biosynthesis genes in Hymenoptera.</title>
        <authorList>
            <person name="Moris V.C."/>
            <person name="Podsiadlowski L."/>
            <person name="Martin S."/>
            <person name="Oeyen J.P."/>
            <person name="Donath A."/>
            <person name="Petersen M."/>
            <person name="Wilbrandt J."/>
            <person name="Misof B."/>
            <person name="Liedtke D."/>
            <person name="Thamm M."/>
            <person name="Scheiner R."/>
            <person name="Schmitt T."/>
            <person name="Niehuis O."/>
        </authorList>
    </citation>
    <scope>NUCLEOTIDE SEQUENCE</scope>
    <source>
        <strain evidence="4">GBR_01_08_01A</strain>
    </source>
</reference>
<dbReference type="AlphaFoldDB" id="A0AAD9RA08"/>
<comment type="caution">
    <text evidence="4">The sequence shown here is derived from an EMBL/GenBank/DDBJ whole genome shotgun (WGS) entry which is preliminary data.</text>
</comment>
<dbReference type="InterPro" id="IPR000863">
    <property type="entry name" value="Sulfotransferase_dom"/>
</dbReference>
<gene>
    <name evidence="4" type="ORF">KPH14_007300</name>
</gene>
<evidence type="ECO:0000256" key="1">
    <source>
        <dbReference type="ARBA" id="ARBA00005771"/>
    </source>
</evidence>
<protein>
    <recommendedName>
        <fullName evidence="3">Sulfotransferase domain-containing protein</fullName>
    </recommendedName>
</protein>
<accession>A0AAD9RA08</accession>
<dbReference type="Pfam" id="PF00685">
    <property type="entry name" value="Sulfotransfer_1"/>
    <property type="match status" value="1"/>
</dbReference>
<dbReference type="SUPFAM" id="SSF52540">
    <property type="entry name" value="P-loop containing nucleoside triphosphate hydrolases"/>
    <property type="match status" value="1"/>
</dbReference>
<feature type="domain" description="Sulfotransferase" evidence="3">
    <location>
        <begin position="54"/>
        <end position="321"/>
    </location>
</feature>
<dbReference type="Proteomes" id="UP001258017">
    <property type="component" value="Unassembled WGS sequence"/>
</dbReference>
<evidence type="ECO:0000256" key="2">
    <source>
        <dbReference type="ARBA" id="ARBA00022679"/>
    </source>
</evidence>
<organism evidence="4 5">
    <name type="scientific">Odynerus spinipes</name>
    <dbReference type="NCBI Taxonomy" id="1348599"/>
    <lineage>
        <taxon>Eukaryota</taxon>
        <taxon>Metazoa</taxon>
        <taxon>Ecdysozoa</taxon>
        <taxon>Arthropoda</taxon>
        <taxon>Hexapoda</taxon>
        <taxon>Insecta</taxon>
        <taxon>Pterygota</taxon>
        <taxon>Neoptera</taxon>
        <taxon>Endopterygota</taxon>
        <taxon>Hymenoptera</taxon>
        <taxon>Apocrita</taxon>
        <taxon>Aculeata</taxon>
        <taxon>Vespoidea</taxon>
        <taxon>Vespidae</taxon>
        <taxon>Eumeninae</taxon>
        <taxon>Odynerus</taxon>
    </lineage>
</organism>
<evidence type="ECO:0000313" key="5">
    <source>
        <dbReference type="Proteomes" id="UP001258017"/>
    </source>
</evidence>
<dbReference type="PANTHER" id="PTHR11783">
    <property type="entry name" value="SULFOTRANSFERASE SULT"/>
    <property type="match status" value="1"/>
</dbReference>
<dbReference type="GO" id="GO:0008146">
    <property type="term" value="F:sulfotransferase activity"/>
    <property type="evidence" value="ECO:0007669"/>
    <property type="project" value="InterPro"/>
</dbReference>
<sequence length="333" mass="39096">MAPQIEETNATLDRILKEKFTSEFRTGYITVDGVCLPERYEHFAEQIENFEVKDDDVWVCTFPKTGTTWTQEMIWCIANDLDFEGAKKPLPERFPFLEYSIIFNYEKAQSRDSNLHLPQLVVDSVNYTKNQPSPRYIKTHLPFQLLPRELRTGEKKPRIIYVVRNPKDTCISYFHHCRVIEGYRGNFDEFCQLFLGGKLTYAPYWEHVLDYWNKKNERNILFLKYEDMKSDLPSVIKKSAEFLGKSIPEDEVQTLATHLSFANMKNNRAVNYEDSIKKNKKLRMVEAEGVFMRSGEVNQWKGKLSPDMVEKFDELTKQMFGSVGLSFPPWVCQ</sequence>
<proteinExistence type="inferred from homology"/>
<dbReference type="InterPro" id="IPR027417">
    <property type="entry name" value="P-loop_NTPase"/>
</dbReference>
<comment type="similarity">
    <text evidence="1">Belongs to the sulfotransferase 1 family.</text>
</comment>
<evidence type="ECO:0000259" key="3">
    <source>
        <dbReference type="Pfam" id="PF00685"/>
    </source>
</evidence>